<feature type="compositionally biased region" description="Pro residues" evidence="1">
    <location>
        <begin position="60"/>
        <end position="139"/>
    </location>
</feature>
<protein>
    <submittedName>
        <fullName evidence="3">Uncharacterized protein</fullName>
    </submittedName>
</protein>
<evidence type="ECO:0000256" key="2">
    <source>
        <dbReference type="SAM" id="SignalP"/>
    </source>
</evidence>
<evidence type="ECO:0000313" key="4">
    <source>
        <dbReference type="Proteomes" id="UP001159364"/>
    </source>
</evidence>
<keyword evidence="4" id="KW-1185">Reference proteome</keyword>
<comment type="caution">
    <text evidence="3">The sequence shown here is derived from an EMBL/GenBank/DDBJ whole genome shotgun (WGS) entry which is preliminary data.</text>
</comment>
<name>A0AAV8U1X8_9ROSI</name>
<evidence type="ECO:0000313" key="3">
    <source>
        <dbReference type="EMBL" id="KAJ8772279.1"/>
    </source>
</evidence>
<keyword evidence="2" id="KW-0732">Signal</keyword>
<feature type="region of interest" description="Disordered" evidence="1">
    <location>
        <begin position="55"/>
        <end position="154"/>
    </location>
</feature>
<evidence type="ECO:0000256" key="1">
    <source>
        <dbReference type="SAM" id="MobiDB-lite"/>
    </source>
</evidence>
<feature type="signal peptide" evidence="2">
    <location>
        <begin position="1"/>
        <end position="22"/>
    </location>
</feature>
<sequence length="154" mass="15789">MMVKPLAVVLLLLGALVSETRAQSCDPVLNLILKVNVCLGIGVGVDSTHSILASLSLPPTHTPIPQVPVRPPTPHAPTCPPSSPPAHPPSSPGPKAPPPSTPQPPASPPSTPRPPAPSPSTPRPPAPLPSTPQAPPPQPSSICCQQKRNPFTKI</sequence>
<dbReference type="PRINTS" id="PR01217">
    <property type="entry name" value="PRICHEXTENSN"/>
</dbReference>
<feature type="chain" id="PRO_5043798814" evidence="2">
    <location>
        <begin position="23"/>
        <end position="154"/>
    </location>
</feature>
<reference evidence="3 4" key="1">
    <citation type="submission" date="2021-09" db="EMBL/GenBank/DDBJ databases">
        <title>Genomic insights and catalytic innovation underlie evolution of tropane alkaloids biosynthesis.</title>
        <authorList>
            <person name="Wang Y.-J."/>
            <person name="Tian T."/>
            <person name="Huang J.-P."/>
            <person name="Huang S.-X."/>
        </authorList>
    </citation>
    <scope>NUCLEOTIDE SEQUENCE [LARGE SCALE GENOMIC DNA]</scope>
    <source>
        <strain evidence="3">KIB-2018</strain>
        <tissue evidence="3">Leaf</tissue>
    </source>
</reference>
<accession>A0AAV8U1X8</accession>
<proteinExistence type="predicted"/>
<dbReference type="Proteomes" id="UP001159364">
    <property type="component" value="Linkage Group LG02"/>
</dbReference>
<feature type="compositionally biased region" description="Polar residues" evidence="1">
    <location>
        <begin position="142"/>
        <end position="154"/>
    </location>
</feature>
<organism evidence="3 4">
    <name type="scientific">Erythroxylum novogranatense</name>
    <dbReference type="NCBI Taxonomy" id="1862640"/>
    <lineage>
        <taxon>Eukaryota</taxon>
        <taxon>Viridiplantae</taxon>
        <taxon>Streptophyta</taxon>
        <taxon>Embryophyta</taxon>
        <taxon>Tracheophyta</taxon>
        <taxon>Spermatophyta</taxon>
        <taxon>Magnoliopsida</taxon>
        <taxon>eudicotyledons</taxon>
        <taxon>Gunneridae</taxon>
        <taxon>Pentapetalae</taxon>
        <taxon>rosids</taxon>
        <taxon>fabids</taxon>
        <taxon>Malpighiales</taxon>
        <taxon>Erythroxylaceae</taxon>
        <taxon>Erythroxylum</taxon>
    </lineage>
</organism>
<gene>
    <name evidence="3" type="ORF">K2173_027456</name>
</gene>
<dbReference type="EMBL" id="JAIWQS010000002">
    <property type="protein sequence ID" value="KAJ8772279.1"/>
    <property type="molecule type" value="Genomic_DNA"/>
</dbReference>
<dbReference type="AlphaFoldDB" id="A0AAV8U1X8"/>